<accession>A0A0Q0J4G4</accession>
<feature type="compositionally biased region" description="Basic and acidic residues" evidence="1">
    <location>
        <begin position="551"/>
        <end position="562"/>
    </location>
</feature>
<sequence>MLGLMTDQKSRRVLIDTGVLLAHPDIISRIRDKHNLPVLLAEAITVLNDQRAQPTEQGKNAERVLKQIEGGRAQEVKQFPAGAPLQQGDLLAEFKFDGAPALIFKRQRFSAQTAGTRLVEVASQYGMTIVTCDDHLMSQAKTNGVSCHKWPPRNQPASTAKVEAPKPALAPLAPFTVHKTPISASDIPLIAKVLPRTGDTVVTPAGKRVSLGIKISQGGEGVIYETDKPSLVCKIYHTEKLTSLKRSKIELMVTRKISRDGICWPTDCVLNQHSEFVGYLMPKAQGKTMFAAMFVKPVLLKTFPSWGRIDLLNVCLAFLEHIRFLHKLNILVGDINAQNLLVTQDSTKLWMVDTDSFQIEGFPCPVGTVNFTAPEIQGVNYGTFMRTKEHELFAVATMLFMILFPGKPPYSQQGGGSPSENIRAKKFPYRDFDDQENSSGENTPQGSWETIWNHLKKDVRVAFHRTFRDDDRISIDDWAGLLSRYRFSVEKKYLGNEIFPTSYFFIRDPIRLACGKCNTTITASKKYAEKQARRGRKVWCQDCHRKHRLKRMAEESYKEGQQAERNNQGRPAPILPSAQPLIAPRAVPAPPAAKPQLSRQAQPVQARTVQTPQPRQTQPQGQAQQRTPLSPRPHSTVPPHGQISSTPRSQPYNRKRKSKVAELFNMLWRAFFK</sequence>
<dbReference type="InterPro" id="IPR011009">
    <property type="entry name" value="Kinase-like_dom_sf"/>
</dbReference>
<comment type="caution">
    <text evidence="3">The sequence shown here is derived from an EMBL/GenBank/DDBJ whole genome shotgun (WGS) entry which is preliminary data.</text>
</comment>
<feature type="domain" description="Protein kinase" evidence="2">
    <location>
        <begin position="209"/>
        <end position="504"/>
    </location>
</feature>
<gene>
    <name evidence="3" type="ORF">ALO41_102240</name>
</gene>
<name>A0A0Q0J4G4_PSEA0</name>
<organism evidence="3 4">
    <name type="scientific">Pseudomonas amygdali pv. ulmi</name>
    <dbReference type="NCBI Taxonomy" id="251720"/>
    <lineage>
        <taxon>Bacteria</taxon>
        <taxon>Pseudomonadati</taxon>
        <taxon>Pseudomonadota</taxon>
        <taxon>Gammaproteobacteria</taxon>
        <taxon>Pseudomonadales</taxon>
        <taxon>Pseudomonadaceae</taxon>
        <taxon>Pseudomonas</taxon>
        <taxon>Pseudomonas amygdali</taxon>
    </lineage>
</organism>
<dbReference type="OrthoDB" id="1022767at2"/>
<dbReference type="PATRIC" id="fig|251720.4.peg.2055"/>
<proteinExistence type="predicted"/>
<evidence type="ECO:0000259" key="2">
    <source>
        <dbReference type="PROSITE" id="PS50011"/>
    </source>
</evidence>
<dbReference type="GO" id="GO:0005524">
    <property type="term" value="F:ATP binding"/>
    <property type="evidence" value="ECO:0007669"/>
    <property type="project" value="InterPro"/>
</dbReference>
<evidence type="ECO:0000256" key="1">
    <source>
        <dbReference type="SAM" id="MobiDB-lite"/>
    </source>
</evidence>
<dbReference type="AlphaFoldDB" id="A0A0Q0J4G4"/>
<reference evidence="3 4" key="1">
    <citation type="submission" date="2015-09" db="EMBL/GenBank/DDBJ databases">
        <title>Genome announcement of multiple Pseudomonas syringae strains.</title>
        <authorList>
            <person name="Thakur S."/>
            <person name="Wang P.W."/>
            <person name="Gong Y."/>
            <person name="Weir B.S."/>
            <person name="Guttman D.S."/>
        </authorList>
    </citation>
    <scope>NUCLEOTIDE SEQUENCE [LARGE SCALE GENOMIC DNA]</scope>
    <source>
        <strain evidence="3 4">ICMP3962</strain>
    </source>
</reference>
<dbReference type="Gene3D" id="1.10.510.10">
    <property type="entry name" value="Transferase(Phosphotransferase) domain 1"/>
    <property type="match status" value="1"/>
</dbReference>
<dbReference type="SUPFAM" id="SSF56112">
    <property type="entry name" value="Protein kinase-like (PK-like)"/>
    <property type="match status" value="1"/>
</dbReference>
<evidence type="ECO:0000313" key="3">
    <source>
        <dbReference type="EMBL" id="KPZ08592.1"/>
    </source>
</evidence>
<dbReference type="GO" id="GO:0004672">
    <property type="term" value="F:protein kinase activity"/>
    <property type="evidence" value="ECO:0007669"/>
    <property type="project" value="InterPro"/>
</dbReference>
<dbReference type="EMBL" id="LJRQ01000339">
    <property type="protein sequence ID" value="KPZ08592.1"/>
    <property type="molecule type" value="Genomic_DNA"/>
</dbReference>
<dbReference type="Proteomes" id="UP000050266">
    <property type="component" value="Unassembled WGS sequence"/>
</dbReference>
<protein>
    <recommendedName>
        <fullName evidence="2">Protein kinase domain-containing protein</fullName>
    </recommendedName>
</protein>
<dbReference type="InterPro" id="IPR000719">
    <property type="entry name" value="Prot_kinase_dom"/>
</dbReference>
<feature type="compositionally biased region" description="Low complexity" evidence="1">
    <location>
        <begin position="605"/>
        <end position="628"/>
    </location>
</feature>
<feature type="compositionally biased region" description="Polar residues" evidence="1">
    <location>
        <begin position="642"/>
        <end position="652"/>
    </location>
</feature>
<dbReference type="PROSITE" id="PS50011">
    <property type="entry name" value="PROTEIN_KINASE_DOM"/>
    <property type="match status" value="1"/>
</dbReference>
<evidence type="ECO:0000313" key="4">
    <source>
        <dbReference type="Proteomes" id="UP000050266"/>
    </source>
</evidence>
<feature type="region of interest" description="Disordered" evidence="1">
    <location>
        <begin position="551"/>
        <end position="657"/>
    </location>
</feature>